<feature type="transmembrane region" description="Helical" evidence="12">
    <location>
        <begin position="1732"/>
        <end position="1754"/>
    </location>
</feature>
<feature type="transmembrane region" description="Helical" evidence="12">
    <location>
        <begin position="1625"/>
        <end position="1655"/>
    </location>
</feature>
<feature type="transmembrane region" description="Helical" evidence="12">
    <location>
        <begin position="2550"/>
        <end position="2571"/>
    </location>
</feature>
<proteinExistence type="inferred from homology"/>
<sequence>MKPSPKSIVKLLLVIVGEIANFAAYAFAPAILVTPLGALSIIFSAVLAHFILEEKLHMFGILGCVLCVVGSTTIVLHAPHEQDIESVKHIWHLATEPGFLAYSAVVLVVVLALIFYYEPRYGKTHMIVYVGICSLMGSLTVMSVKAVAIAIKLTFSGMNQFKYFHAWIFIIVVTICCILQINYLNKDWASQSGLQIATELCGFVTILSGTFLLHKTKDMGNSGSSRGATSHTPRDTPVFINSVIVGEIANFAAYAFAPAILVTPLGALSIIFSAVLAHFILEEKLHMFGILGCVLCVVGSTTIVLHAPHEQDIESVKHIWHLATEPGFLAYSAVVLVVVLALIFYYELRYGKTHMIVYVGICSLMGSLTVMSVKAVAIAIKLTFSGLNQFKYFHAWIFIIVVTICCILQINYLNKDWASQSGLQIATELCGFVTILSGTFLLHKTKDMGNSGSSRGATSHTPRDTPVFINSVIVGEIANFAAYAFAPAILVTPLGALSIIFSAVLAHFILEEKLHMFGILGCVLCVVGSTTIVLHAPHEQDIESVKHIWHLATEPGFLAYSAVVLVVVLALIFYYELRYGKTHMIVYVGICSLMGSLTVMSVKAVAIAIKLTFSGLNQFKYFHAWIFIIVVTICCILQINYLNKDWASQSGLQIATELCGFVTILSGTFLLHKTKDMGNSGSSRGATSHTPRDTPVFINSVIVGEIANFAAYAFAPAILVTPLGALSIIFSAVLAHFILEEKLHMFGILGCVLCVVGSTTIVLHAPHEQDIESVKHIWHLATEPGFLAYSAVVLVVVLALIFYYELRYGKTHMIVYVGICSLMGSLTVMSVKAVAIAIKLTFSGLNQFKYFHAWIFIIVVTICCILQINYLNKDWASQSGLQIATELCGFVTILSGTFLLHKTKDMGNSGSSRGATSHTPRDTPVFINSVIVGEIANFAAYAFAPAILVTPLGALSIIFSAVLAHFILEEKLHMFGILGCVLCVVGSTTIVLHAPHEQDIESVKHIWHLATEPGFLAYSAVVLVVVFALIFYYEPRYGKTHMIVYVGICSLMGSLTVMSVKAVAIAIKLTFSGMNQFKYFHAWIFIIVVTICCILQINYLNKDWASQSGLQIATELCGFVTILSGTFLLHKTKDMGNSGSSRGATSHTPRDTPFFINSVIVGEIANFAAYAFAPAILVTPLGALSIIFSAVLAHFILEEKLHMFGILGCVLCVVGSTTIVLHAPHEQDIELVKHIWHLATEPGFLAYSAVVLVVVLALIFYYEPRYGKTHMIVYVGICSLMGSLTVMSVKAVAIAIKLTFSGMNQFKYFHAWIFIIVVTICCILQINYLNKDWASQSGLQIATELCGFVTILSGTFLLHKTKDMGNSGSSRGATSHTPRDTPVFINSVIVGEIANFAAYAFAPAILVTPLGALSIIFSAVLAHFILEEKLHMFGILGCVLCVVGSTTIVLHAPHEQDIESVKHIWHLATEPGFLAYSAVVLVVVLALIFYYEPRYGKTHMIVYVGICSLMGSLTVMSVKAVAIAIKLTFAGMNQFKYFHAWIFIIVVTICCILQINYLNKDWASQSGLQIATELCGFVTILSGTFLLHKTKDMGNSGSSRGATSHTPRDTLVFINSVIVGEIANFAAYAFAPAILVTHLGALSIIFSAVLAHFILEEKLHMFGILGCVLCVVGSTTIVLHAPHEQDIESVKHIWHLATEPGFLAYSAVVLVVVLALIFYYEPRYGKTHMIVYVGICSLMGSLTVMSVKAVAIAIKLTFSGMNQFKTGCGLQIATELCGFVTILSGTFLLHKTKDMGNSGSSRGATSHTPRDTPVFINSVTPLGALSIIFSAVLAHFILEEKLHMFGILGCVLCVVGSTTIVLHAPHEQDIESVKHIWHLATEPGFLAYSAVVLVVVLALIFYYEPRYGKTHMIVMSVKAVAIAIKLTFSGMNQFKYFHAWIFIIVVTICCILQINYLNKDWASQSGLQIATELCGFVTILSGTFLLHKTKDMGNSGSSRGATSHTPRDTPVFINSVIVGEIANFAAYAFAPAILVTPLGALSIIFSAVLAHFILEEKLHMFGILGCVLCVVGSTTIVLHAPHEQDIESVKHIWHLAAEPGFLAYSAVVLVVVLALIFYYEPRYGKTHMIVYVGICSLMGSRTVMSVKAVAIAIKLTFSGMNQFKTGCGLQIATELCGFVTILSGTFLLHKTKDMGNSGSSRGATSHTPRDTPVFINSVIVGEIANFAAYAFAPAILVTLLGALSIIFSAVLAHFILEEKLHMFGILGCVFCVVGSTTIVLHAPHEQDIESVKHIWHLATEPGFLAYSAVVLVVVLALIFYYEPRYGKTHMIVYVGICSLMGSLTVMSVKAVAIAIKLTFSGMNQFKTGCGLQIATELCGFVTILSGTFLLHKTKDMGNSGSSRGATSHMPRDTPVFINSVTPLGALSIIFSAVLAHFILEEKLHMFGILGCVLCVVGSTTIVLHAPHEQDIESVKHIWHLATEPGFLAYSAVVLVVVLALIFYYEPRYGKTHMIVYVGICSLMGSLTVMSVKAVAIAIKLTFSGMNQFKYFHAWIFIIVVTICCILQINYLNKDWASQSGLQIATELCGFVTILSGTFLLHKTKDMGNSGSSRGATSHTPRDTPVFINSVIVGEIANFAAYAFAPAILVTPLGALSIIFSAVLAHFILEEKLHMFGILGCVLCVVGSTTIVLHAPHEQDIESVKHIWHLATEPGFLAYSAVVLVVVLALIFYYEPRYGKTHMIVYVGICSLMGSLTVMSVKAVAIAIKLTFSGMNQFKTGCGLQIATELCGFVTILSGTFLLHKTKDMGNSGSSRGATSHTPRDTPVFINSVIVGEIANFAAYAFAPAILVTLLGALSIIFSAVLAHFILEEKLHMFGILGCVFCVVGSTTIVLHAPHEQDIESVKHIWHLATEPGFLAYSAVVLVVVLALIFYYEPRYGKTHMIVYVGICSLMGSLTDWASQSGLQIATELCGFVTILSGTFLLHKTKDMGNSGSSRGATSHTPRDTPVFINSSSTRSSNSNL</sequence>
<feature type="transmembrane region" description="Helical" evidence="12">
    <location>
        <begin position="813"/>
        <end position="838"/>
    </location>
</feature>
<feature type="transmembrane region" description="Helical" evidence="12">
    <location>
        <begin position="557"/>
        <end position="577"/>
    </location>
</feature>
<evidence type="ECO:0000256" key="7">
    <source>
        <dbReference type="ARBA" id="ARBA00022989"/>
    </source>
</evidence>
<feature type="transmembrane region" description="Helical" evidence="12">
    <location>
        <begin position="2061"/>
        <end position="2081"/>
    </location>
</feature>
<feature type="transmembrane region" description="Helical" evidence="12">
    <location>
        <begin position="355"/>
        <end position="380"/>
    </location>
</feature>
<dbReference type="GO" id="GO:0005886">
    <property type="term" value="C:plasma membrane"/>
    <property type="evidence" value="ECO:0007669"/>
    <property type="project" value="UniProtKB-SubCell"/>
</dbReference>
<feature type="transmembrane region" description="Helical" evidence="12">
    <location>
        <begin position="746"/>
        <end position="766"/>
    </location>
</feature>
<feature type="transmembrane region" description="Helical" evidence="12">
    <location>
        <begin position="2745"/>
        <end position="2771"/>
    </location>
</feature>
<feature type="transmembrane region" description="Helical" evidence="12">
    <location>
        <begin position="654"/>
        <end position="672"/>
    </location>
</feature>
<comment type="subunit">
    <text evidence="4">Homodimer.</text>
</comment>
<evidence type="ECO:0000256" key="2">
    <source>
        <dbReference type="ARBA" id="ARBA00004651"/>
    </source>
</evidence>
<feature type="transmembrane region" description="Helical" evidence="12">
    <location>
        <begin position="1814"/>
        <end position="1838"/>
    </location>
</feature>
<keyword evidence="9 12" id="KW-0472">Membrane</keyword>
<feature type="transmembrane region" description="Helical" evidence="12">
    <location>
        <begin position="2369"/>
        <end position="2390"/>
    </location>
</feature>
<feature type="region of interest" description="Disordered" evidence="11">
    <location>
        <begin position="2994"/>
        <end position="3024"/>
    </location>
</feature>
<feature type="transmembrane region" description="Helical" evidence="12">
    <location>
        <begin position="129"/>
        <end position="151"/>
    </location>
</feature>
<feature type="transmembrane region" description="Helical" evidence="12">
    <location>
        <begin position="2486"/>
        <end position="2504"/>
    </location>
</feature>
<feature type="transmembrane region" description="Helical" evidence="12">
    <location>
        <begin position="1244"/>
        <end position="1262"/>
    </location>
</feature>
<feature type="transmembrane region" description="Helical" evidence="12">
    <location>
        <begin position="1341"/>
        <end position="1359"/>
    </location>
</feature>
<evidence type="ECO:0000256" key="11">
    <source>
        <dbReference type="SAM" id="MobiDB-lite"/>
    </source>
</evidence>
<feature type="transmembrane region" description="Helical" evidence="12">
    <location>
        <begin position="1845"/>
        <end position="1865"/>
    </location>
</feature>
<feature type="transmembrane region" description="Helical" evidence="12">
    <location>
        <begin position="2446"/>
        <end position="2466"/>
    </location>
</feature>
<feature type="transmembrane region" description="Helical" evidence="12">
    <location>
        <begin position="1079"/>
        <end position="1100"/>
    </location>
</feature>
<reference evidence="13 14" key="1">
    <citation type="submission" date="2022-03" db="EMBL/GenBank/DDBJ databases">
        <authorList>
            <person name="Nunn A."/>
            <person name="Chopra R."/>
            <person name="Nunn A."/>
            <person name="Contreras Garrido A."/>
        </authorList>
    </citation>
    <scope>NUCLEOTIDE SEQUENCE [LARGE SCALE GENOMIC DNA]</scope>
</reference>
<feature type="transmembrane region" description="Helical" evidence="12">
    <location>
        <begin position="1112"/>
        <end position="1130"/>
    </location>
</feature>
<comment type="subcellular location">
    <subcellularLocation>
        <location evidence="2">Cell membrane</location>
        <topology evidence="2">Multi-pass membrane protein</topology>
    </subcellularLocation>
    <subcellularLocation>
        <location evidence="1">Early endosome</location>
    </subcellularLocation>
</comment>
<feature type="transmembrane region" description="Helical" evidence="12">
    <location>
        <begin position="2675"/>
        <end position="2695"/>
    </location>
</feature>
<feature type="transmembrane region" description="Helical" evidence="12">
    <location>
        <begin position="2024"/>
        <end position="2054"/>
    </location>
</feature>
<feature type="transmembrane region" description="Helical" evidence="12">
    <location>
        <begin position="850"/>
        <end position="871"/>
    </location>
</feature>
<feature type="transmembrane region" description="Helical" evidence="12">
    <location>
        <begin position="2262"/>
        <end position="2282"/>
    </location>
</feature>
<feature type="transmembrane region" description="Helical" evidence="12">
    <location>
        <begin position="328"/>
        <end position="348"/>
    </location>
</feature>
<feature type="transmembrane region" description="Helical" evidence="12">
    <location>
        <begin position="584"/>
        <end position="609"/>
    </location>
</feature>
<feature type="transmembrane region" description="Helical" evidence="12">
    <location>
        <begin position="392"/>
        <end position="413"/>
    </location>
</feature>
<organism evidence="13 14">
    <name type="scientific">Thlaspi arvense</name>
    <name type="common">Field penny-cress</name>
    <dbReference type="NCBI Taxonomy" id="13288"/>
    <lineage>
        <taxon>Eukaryota</taxon>
        <taxon>Viridiplantae</taxon>
        <taxon>Streptophyta</taxon>
        <taxon>Embryophyta</taxon>
        <taxon>Tracheophyta</taxon>
        <taxon>Spermatophyta</taxon>
        <taxon>Magnoliopsida</taxon>
        <taxon>eudicotyledons</taxon>
        <taxon>Gunneridae</taxon>
        <taxon>Pentapetalae</taxon>
        <taxon>rosids</taxon>
        <taxon>malvids</taxon>
        <taxon>Brassicales</taxon>
        <taxon>Brassicaceae</taxon>
        <taxon>Thlaspideae</taxon>
        <taxon>Thlaspi</taxon>
    </lineage>
</organism>
<keyword evidence="7 12" id="KW-1133">Transmembrane helix</keyword>
<evidence type="ECO:0000256" key="1">
    <source>
        <dbReference type="ARBA" id="ARBA00004412"/>
    </source>
</evidence>
<feature type="transmembrane region" description="Helical" evidence="12">
    <location>
        <begin position="1885"/>
        <end position="1903"/>
    </location>
</feature>
<feature type="transmembrane region" description="Helical" evidence="12">
    <location>
        <begin position="2824"/>
        <end position="2843"/>
    </location>
</feature>
<dbReference type="InterPro" id="IPR037185">
    <property type="entry name" value="EmrE-like"/>
</dbReference>
<feature type="transmembrane region" description="Helical" evidence="12">
    <location>
        <begin position="517"/>
        <end position="537"/>
    </location>
</feature>
<comment type="similarity">
    <text evidence="3">Belongs to the NIPA (TC 2.A.7) family.</text>
</comment>
<feature type="transmembrane region" description="Helical" evidence="12">
    <location>
        <begin position="2101"/>
        <end position="2119"/>
    </location>
</feature>
<keyword evidence="8" id="KW-0406">Ion transport</keyword>
<keyword evidence="14" id="KW-1185">Reference proteome</keyword>
<feature type="transmembrane region" description="Helical" evidence="12">
    <location>
        <begin position="196"/>
        <end position="214"/>
    </location>
</feature>
<feature type="transmembrane region" description="Helical" evidence="12">
    <location>
        <begin position="1396"/>
        <end position="1426"/>
    </location>
</feature>
<feature type="transmembrane region" description="Helical" evidence="12">
    <location>
        <begin position="1570"/>
        <end position="1588"/>
    </location>
</feature>
<feature type="transmembrane region" description="Helical" evidence="12">
    <location>
        <begin position="883"/>
        <end position="901"/>
    </location>
</feature>
<dbReference type="PANTHER" id="PTHR12570:SF67">
    <property type="entry name" value="MAGNESIUM TRANSPORTER NIPA2-RELATED"/>
    <property type="match status" value="1"/>
</dbReference>
<feature type="transmembrane region" description="Helical" evidence="12">
    <location>
        <begin position="1167"/>
        <end position="1197"/>
    </location>
</feature>
<protein>
    <submittedName>
        <fullName evidence="13">Uncharacterized protein</fullName>
    </submittedName>
</protein>
<comment type="function">
    <text evidence="10">Acts as a Mg(2+) transporter. Can also transport other divalent cations such as Fe(2+), Sr(2+), Ba(2+), Mn(2+) and Co(2+) but to a much less extent than Mg(2+).</text>
</comment>
<feature type="transmembrane region" description="Helical" evidence="12">
    <location>
        <begin position="2303"/>
        <end position="2321"/>
    </location>
</feature>
<feature type="transmembrane region" description="Helical" evidence="12">
    <location>
        <begin position="1969"/>
        <end position="1987"/>
    </location>
</feature>
<feature type="transmembrane region" description="Helical" evidence="12">
    <location>
        <begin position="1274"/>
        <end position="1296"/>
    </location>
</feature>
<feature type="transmembrane region" description="Helical" evidence="12">
    <location>
        <begin position="2583"/>
        <end position="2601"/>
    </location>
</feature>
<feature type="compositionally biased region" description="Low complexity" evidence="11">
    <location>
        <begin position="3013"/>
        <end position="3024"/>
    </location>
</feature>
<feature type="transmembrane region" description="Helical" evidence="12">
    <location>
        <begin position="1937"/>
        <end position="1957"/>
    </location>
</feature>
<evidence type="ECO:0000256" key="9">
    <source>
        <dbReference type="ARBA" id="ARBA00023136"/>
    </source>
</evidence>
<feature type="transmembrane region" description="Helical" evidence="12">
    <location>
        <begin position="1662"/>
        <end position="1682"/>
    </location>
</feature>
<feature type="transmembrane region" description="Helical" evidence="12">
    <location>
        <begin position="2849"/>
        <end position="2870"/>
    </location>
</feature>
<feature type="transmembrane region" description="Helical" evidence="12">
    <location>
        <begin position="251"/>
        <end position="281"/>
    </location>
</feature>
<feature type="transmembrane region" description="Helical" evidence="12">
    <location>
        <begin position="1045"/>
        <end position="1067"/>
    </location>
</feature>
<feature type="transmembrane region" description="Helical" evidence="12">
    <location>
        <begin position="163"/>
        <end position="184"/>
    </location>
</feature>
<keyword evidence="6" id="KW-0967">Endosome</keyword>
<keyword evidence="5 12" id="KW-0812">Transmembrane</keyword>
<feature type="transmembrane region" description="Helical" evidence="12">
    <location>
        <begin position="2783"/>
        <end position="2803"/>
    </location>
</feature>
<feature type="transmembrane region" description="Helical" evidence="12">
    <location>
        <begin position="621"/>
        <end position="642"/>
    </location>
</feature>
<feature type="transmembrane region" description="Helical" evidence="12">
    <location>
        <begin position="425"/>
        <end position="443"/>
    </location>
</feature>
<feature type="transmembrane region" description="Helical" evidence="12">
    <location>
        <begin position="2333"/>
        <end position="2357"/>
    </location>
</feature>
<feature type="transmembrane region" description="Helical" evidence="12">
    <location>
        <begin position="99"/>
        <end position="117"/>
    </location>
</feature>
<evidence type="ECO:0000256" key="10">
    <source>
        <dbReference type="ARBA" id="ARBA00025284"/>
    </source>
</evidence>
<feature type="transmembrane region" description="Helical" evidence="12">
    <location>
        <begin position="975"/>
        <end position="995"/>
    </location>
</feature>
<evidence type="ECO:0000256" key="8">
    <source>
        <dbReference type="ARBA" id="ARBA00023065"/>
    </source>
</evidence>
<dbReference type="Proteomes" id="UP000836841">
    <property type="component" value="Chromosome 5"/>
</dbReference>
<accession>A0AAU9SJT7</accession>
<feature type="transmembrane region" description="Helical" evidence="12">
    <location>
        <begin position="7"/>
        <end position="27"/>
    </location>
</feature>
<evidence type="ECO:0000313" key="13">
    <source>
        <dbReference type="EMBL" id="CAH2066136.1"/>
    </source>
</evidence>
<feature type="transmembrane region" description="Helical" evidence="12">
    <location>
        <begin position="1537"/>
        <end position="1558"/>
    </location>
</feature>
<dbReference type="SUPFAM" id="SSF103481">
    <property type="entry name" value="Multidrug resistance efflux transporter EmrE"/>
    <property type="match status" value="14"/>
</dbReference>
<evidence type="ECO:0000256" key="12">
    <source>
        <dbReference type="SAM" id="Phobius"/>
    </source>
</evidence>
<evidence type="ECO:0000256" key="4">
    <source>
        <dbReference type="ARBA" id="ARBA00011738"/>
    </source>
</evidence>
<dbReference type="GO" id="GO:0015095">
    <property type="term" value="F:magnesium ion transmembrane transporter activity"/>
    <property type="evidence" value="ECO:0007669"/>
    <property type="project" value="InterPro"/>
</dbReference>
<feature type="transmembrane region" description="Helical" evidence="12">
    <location>
        <begin position="2516"/>
        <end position="2538"/>
    </location>
</feature>
<dbReference type="Pfam" id="PF05653">
    <property type="entry name" value="Mg_trans_NIPA"/>
    <property type="match status" value="14"/>
</dbReference>
<feature type="transmembrane region" description="Helical" evidence="12">
    <location>
        <begin position="59"/>
        <end position="79"/>
    </location>
</feature>
<feature type="transmembrane region" description="Helical" evidence="12">
    <location>
        <begin position="2917"/>
        <end position="2935"/>
    </location>
</feature>
<dbReference type="InterPro" id="IPR008521">
    <property type="entry name" value="Mg_trans_NIPA"/>
</dbReference>
<feature type="transmembrane region" description="Helical" evidence="12">
    <location>
        <begin position="2715"/>
        <end position="2733"/>
    </location>
</feature>
<name>A0AAU9SJT7_THLAR</name>
<feature type="transmembrane region" description="Helical" evidence="12">
    <location>
        <begin position="1702"/>
        <end position="1720"/>
    </location>
</feature>
<feature type="transmembrane region" description="Helical" evidence="12">
    <location>
        <begin position="1015"/>
        <end position="1033"/>
    </location>
</feature>
<evidence type="ECO:0000256" key="6">
    <source>
        <dbReference type="ARBA" id="ARBA00022753"/>
    </source>
</evidence>
<keyword evidence="8" id="KW-0813">Transport</keyword>
<feature type="compositionally biased region" description="Polar residues" evidence="11">
    <location>
        <begin position="2994"/>
        <end position="3003"/>
    </location>
</feature>
<feature type="transmembrane region" description="Helical" evidence="12">
    <location>
        <begin position="1503"/>
        <end position="1525"/>
    </location>
</feature>
<feature type="transmembrane region" description="Helical" evidence="12">
    <location>
        <begin position="288"/>
        <end position="308"/>
    </location>
</feature>
<evidence type="ECO:0000256" key="5">
    <source>
        <dbReference type="ARBA" id="ARBA00022692"/>
    </source>
</evidence>
<gene>
    <name evidence="13" type="ORF">TAV2_LOCUS15377</name>
</gene>
<feature type="transmembrane region" description="Helical" evidence="12">
    <location>
        <begin position="2226"/>
        <end position="2256"/>
    </location>
</feature>
<feature type="transmembrane region" description="Helical" evidence="12">
    <location>
        <begin position="2638"/>
        <end position="2668"/>
    </location>
</feature>
<feature type="transmembrane region" description="Helical" evidence="12">
    <location>
        <begin position="2131"/>
        <end position="2157"/>
    </location>
</feature>
<feature type="transmembrane region" description="Helical" evidence="12">
    <location>
        <begin position="2877"/>
        <end position="2897"/>
    </location>
</feature>
<feature type="transmembrane region" description="Helical" evidence="12">
    <location>
        <begin position="2169"/>
        <end position="2188"/>
    </location>
</feature>
<evidence type="ECO:0000256" key="3">
    <source>
        <dbReference type="ARBA" id="ARBA00007001"/>
    </source>
</evidence>
<feature type="transmembrane region" description="Helical" evidence="12">
    <location>
        <begin position="1308"/>
        <end position="1329"/>
    </location>
</feature>
<feature type="transmembrane region" description="Helical" evidence="12">
    <location>
        <begin position="938"/>
        <end position="968"/>
    </location>
</feature>
<feature type="transmembrane region" description="Helical" evidence="12">
    <location>
        <begin position="1433"/>
        <end position="1453"/>
    </location>
</feature>
<feature type="transmembrane region" description="Helical" evidence="12">
    <location>
        <begin position="709"/>
        <end position="739"/>
    </location>
</feature>
<feature type="transmembrane region" description="Helical" evidence="12">
    <location>
        <begin position="2415"/>
        <end position="2439"/>
    </location>
</feature>
<dbReference type="PANTHER" id="PTHR12570">
    <property type="match status" value="1"/>
</dbReference>
<feature type="transmembrane region" description="Helical" evidence="12">
    <location>
        <begin position="1473"/>
        <end position="1491"/>
    </location>
</feature>
<feature type="transmembrane region" description="Helical" evidence="12">
    <location>
        <begin position="480"/>
        <end position="510"/>
    </location>
</feature>
<feature type="transmembrane region" description="Helical" evidence="12">
    <location>
        <begin position="1204"/>
        <end position="1224"/>
    </location>
</feature>
<dbReference type="EMBL" id="OU466861">
    <property type="protein sequence ID" value="CAH2066136.1"/>
    <property type="molecule type" value="Genomic_DNA"/>
</dbReference>
<feature type="transmembrane region" description="Helical" evidence="12">
    <location>
        <begin position="786"/>
        <end position="806"/>
    </location>
</feature>
<dbReference type="GO" id="GO:0005769">
    <property type="term" value="C:early endosome"/>
    <property type="evidence" value="ECO:0007669"/>
    <property type="project" value="UniProtKB-SubCell"/>
</dbReference>
<evidence type="ECO:0000313" key="14">
    <source>
        <dbReference type="Proteomes" id="UP000836841"/>
    </source>
</evidence>
<feature type="transmembrane region" description="Helical" evidence="12">
    <location>
        <begin position="33"/>
        <end position="52"/>
    </location>
</feature>